<dbReference type="InterPro" id="IPR051536">
    <property type="entry name" value="UDG_Type-4/5"/>
</dbReference>
<gene>
    <name evidence="11" type="ORF">SAMN05444417_0827</name>
</gene>
<dbReference type="InterPro" id="IPR005273">
    <property type="entry name" value="Ura-DNA_glyco_family4"/>
</dbReference>
<organism evidence="11 12">
    <name type="scientific">Wenxinia saemankumensis</name>
    <dbReference type="NCBI Taxonomy" id="1447782"/>
    <lineage>
        <taxon>Bacteria</taxon>
        <taxon>Pseudomonadati</taxon>
        <taxon>Pseudomonadota</taxon>
        <taxon>Alphaproteobacteria</taxon>
        <taxon>Rhodobacterales</taxon>
        <taxon>Roseobacteraceae</taxon>
        <taxon>Wenxinia</taxon>
    </lineage>
</organism>
<dbReference type="InterPro" id="IPR005122">
    <property type="entry name" value="Uracil-DNA_glycosylase-like"/>
</dbReference>
<keyword evidence="7" id="KW-0408">Iron</keyword>
<reference evidence="11 12" key="1">
    <citation type="submission" date="2016-11" db="EMBL/GenBank/DDBJ databases">
        <authorList>
            <person name="Jaros S."/>
            <person name="Januszkiewicz K."/>
            <person name="Wedrychowicz H."/>
        </authorList>
    </citation>
    <scope>NUCLEOTIDE SEQUENCE [LARGE SCALE GENOMIC DNA]</scope>
    <source>
        <strain evidence="11 12">DSM 100565</strain>
    </source>
</reference>
<evidence type="ECO:0000259" key="10">
    <source>
        <dbReference type="SMART" id="SM00986"/>
    </source>
</evidence>
<protein>
    <recommendedName>
        <fullName evidence="2">Type-4 uracil-DNA glycosylase</fullName>
    </recommendedName>
</protein>
<keyword evidence="8" id="KW-0411">Iron-sulfur</keyword>
<evidence type="ECO:0000256" key="5">
    <source>
        <dbReference type="ARBA" id="ARBA00022763"/>
    </source>
</evidence>
<keyword evidence="6" id="KW-0378">Hydrolase</keyword>
<dbReference type="OrthoDB" id="5290748at2"/>
<keyword evidence="3" id="KW-0004">4Fe-4S</keyword>
<dbReference type="Pfam" id="PF03167">
    <property type="entry name" value="UDG"/>
    <property type="match status" value="1"/>
</dbReference>
<dbReference type="SMART" id="SM00987">
    <property type="entry name" value="UreE_C"/>
    <property type="match status" value="1"/>
</dbReference>
<evidence type="ECO:0000256" key="7">
    <source>
        <dbReference type="ARBA" id="ARBA00023004"/>
    </source>
</evidence>
<evidence type="ECO:0000256" key="4">
    <source>
        <dbReference type="ARBA" id="ARBA00022723"/>
    </source>
</evidence>
<dbReference type="SUPFAM" id="SSF52141">
    <property type="entry name" value="Uracil-DNA glycosylase-like"/>
    <property type="match status" value="1"/>
</dbReference>
<dbReference type="Gene3D" id="3.40.470.10">
    <property type="entry name" value="Uracil-DNA glycosylase-like domain"/>
    <property type="match status" value="1"/>
</dbReference>
<dbReference type="RefSeq" id="WP_073326571.1">
    <property type="nucleotide sequence ID" value="NZ_FQYO01000002.1"/>
</dbReference>
<dbReference type="InterPro" id="IPR023875">
    <property type="entry name" value="DNA_repair_put"/>
</dbReference>
<dbReference type="GO" id="GO:0046872">
    <property type="term" value="F:metal ion binding"/>
    <property type="evidence" value="ECO:0007669"/>
    <property type="project" value="UniProtKB-KW"/>
</dbReference>
<evidence type="ECO:0000256" key="9">
    <source>
        <dbReference type="ARBA" id="ARBA00023204"/>
    </source>
</evidence>
<evidence type="ECO:0000256" key="8">
    <source>
        <dbReference type="ARBA" id="ARBA00023014"/>
    </source>
</evidence>
<sequence length="498" mass="55728">MRQVQLPRIGTDKAWRGAARGLLAARIPPEEVIWDHGGAAPGLFEGEAAPTGPATVKVPKAFVDLANRVVWHRDPERFARLYAFLWRLRTQRGLMEDRGDPALADLRRMEKAVNRCRHKMTAFVRFREIGPRDAPRRSFAAWFEPTHHTVELTAPFFARRFGDMDWLIATPDVSARFENGAITLHEDLPRPDLPQDAHEDLWRTYFSNIFNPARVKVGAMMSEMPKKYWKNLPEAQAIPGLLAEAEARVRRMAEAAPTLPPLRAERIRERLAAPGVVRADPTGQERAVDLFDKADIDSGGAIPDFAALRARAAEEDRTTPEGYGRFVLGEGPEDADLMVVGEQPGDVEDREGRPFVGPAGQVFDRAAVAAGLDRREAYVTNAVKRFKFTLRGKRRIHQSPGAPEIEQARWWIAREVELVRPKLLLAMGGTAAETLTGTRAGILKRRGHVEETEYGLVFLTVHPSYILRLPDAELQREEEARYVADLAAAKEALGRMAA</sequence>
<keyword evidence="5" id="KW-0227">DNA damage</keyword>
<dbReference type="EMBL" id="FQYO01000002">
    <property type="protein sequence ID" value="SHI51665.1"/>
    <property type="molecule type" value="Genomic_DNA"/>
</dbReference>
<evidence type="ECO:0000256" key="3">
    <source>
        <dbReference type="ARBA" id="ARBA00022485"/>
    </source>
</evidence>
<evidence type="ECO:0000256" key="2">
    <source>
        <dbReference type="ARBA" id="ARBA00019403"/>
    </source>
</evidence>
<keyword evidence="12" id="KW-1185">Reference proteome</keyword>
<evidence type="ECO:0000256" key="6">
    <source>
        <dbReference type="ARBA" id="ARBA00022801"/>
    </source>
</evidence>
<dbReference type="GO" id="GO:0006281">
    <property type="term" value="P:DNA repair"/>
    <property type="evidence" value="ECO:0007669"/>
    <property type="project" value="UniProtKB-KW"/>
</dbReference>
<dbReference type="NCBIfam" id="TIGR03915">
    <property type="entry name" value="SAM_7_link_chp"/>
    <property type="match status" value="1"/>
</dbReference>
<feature type="domain" description="Uracil-DNA glycosylase-like" evidence="10">
    <location>
        <begin position="328"/>
        <end position="487"/>
    </location>
</feature>
<dbReference type="STRING" id="1447782.SAMN05444417_0827"/>
<dbReference type="CDD" id="cd10030">
    <property type="entry name" value="UDG-F4_TTUDGA_SPO1dp_like"/>
    <property type="match status" value="1"/>
</dbReference>
<keyword evidence="9" id="KW-0234">DNA repair</keyword>
<evidence type="ECO:0000256" key="1">
    <source>
        <dbReference type="ARBA" id="ARBA00006521"/>
    </source>
</evidence>
<dbReference type="Proteomes" id="UP000184292">
    <property type="component" value="Unassembled WGS sequence"/>
</dbReference>
<keyword evidence="4" id="KW-0479">Metal-binding</keyword>
<accession>A0A1M6BSB9</accession>
<evidence type="ECO:0000313" key="11">
    <source>
        <dbReference type="EMBL" id="SHI51665.1"/>
    </source>
</evidence>
<dbReference type="PANTHER" id="PTHR33693:SF9">
    <property type="entry name" value="TYPE-4 URACIL-DNA GLYCOSYLASE"/>
    <property type="match status" value="1"/>
</dbReference>
<evidence type="ECO:0000313" key="12">
    <source>
        <dbReference type="Proteomes" id="UP000184292"/>
    </source>
</evidence>
<dbReference type="PANTHER" id="PTHR33693">
    <property type="entry name" value="TYPE-5 URACIL-DNA GLYCOSYLASE"/>
    <property type="match status" value="1"/>
</dbReference>
<dbReference type="GO" id="GO:0097506">
    <property type="term" value="F:deaminated base DNA N-glycosylase activity"/>
    <property type="evidence" value="ECO:0007669"/>
    <property type="project" value="UniProtKB-ARBA"/>
</dbReference>
<dbReference type="SMART" id="SM00986">
    <property type="entry name" value="UDG"/>
    <property type="match status" value="1"/>
</dbReference>
<proteinExistence type="inferred from homology"/>
<comment type="similarity">
    <text evidence="1">Belongs to the uracil-DNA glycosylase (UDG) superfamily. Type 4 (UDGa) family.</text>
</comment>
<name>A0A1M6BSB9_9RHOB</name>
<dbReference type="GO" id="GO:0051539">
    <property type="term" value="F:4 iron, 4 sulfur cluster binding"/>
    <property type="evidence" value="ECO:0007669"/>
    <property type="project" value="UniProtKB-KW"/>
</dbReference>
<dbReference type="AlphaFoldDB" id="A0A1M6BSB9"/>
<dbReference type="Pfam" id="PF13566">
    <property type="entry name" value="DUF4130"/>
    <property type="match status" value="1"/>
</dbReference>
<dbReference type="InterPro" id="IPR036895">
    <property type="entry name" value="Uracil-DNA_glycosylase-like_sf"/>
</dbReference>
<dbReference type="NCBIfam" id="TIGR03914">
    <property type="entry name" value="UDG_fam_dom"/>
    <property type="match status" value="1"/>
</dbReference>
<dbReference type="InterPro" id="IPR025404">
    <property type="entry name" value="DUF4130"/>
</dbReference>